<evidence type="ECO:0000256" key="2">
    <source>
        <dbReference type="ARBA" id="ARBA00022898"/>
    </source>
</evidence>
<gene>
    <name evidence="5" type="ORF">IIA_05935</name>
</gene>
<keyword evidence="3" id="KW-0413">Isomerase</keyword>
<dbReference type="EMBL" id="AHER01000063">
    <property type="protein sequence ID" value="EJR11828.1"/>
    <property type="molecule type" value="Genomic_DNA"/>
</dbReference>
<dbReference type="AlphaFoldDB" id="A0A9W5K1G3"/>
<dbReference type="InterPro" id="IPR009006">
    <property type="entry name" value="Ala_racemase/Decarboxylase_C"/>
</dbReference>
<evidence type="ECO:0000256" key="3">
    <source>
        <dbReference type="ARBA" id="ARBA00023235"/>
    </source>
</evidence>
<dbReference type="PANTHER" id="PTHR30511">
    <property type="entry name" value="ALANINE RACEMASE"/>
    <property type="match status" value="1"/>
</dbReference>
<comment type="caution">
    <text evidence="5">The sequence shown here is derived from an EMBL/GenBank/DDBJ whole genome shotgun (WGS) entry which is preliminary data.</text>
</comment>
<proteinExistence type="predicted"/>
<reference evidence="5" key="1">
    <citation type="submission" date="2012-04" db="EMBL/GenBank/DDBJ databases">
        <title>The Genome Sequence of Bacillus cereus VD014.</title>
        <authorList>
            <consortium name="The Broad Institute Genome Sequencing Platform"/>
            <consortium name="The Broad Institute Genome Sequencing Center for Infectious Disease"/>
            <person name="Feldgarden M."/>
            <person name="Van der Auwera G.A."/>
            <person name="Mahillon J."/>
            <person name="Duprez V."/>
            <person name="Timmery S."/>
            <person name="Mattelet C."/>
            <person name="Dierick K."/>
            <person name="Sun M."/>
            <person name="Yu Z."/>
            <person name="Zhu L."/>
            <person name="Hu X."/>
            <person name="Shank E.B."/>
            <person name="Swiecicka I."/>
            <person name="Hansen B.M."/>
            <person name="Andrup L."/>
            <person name="Young S.K."/>
            <person name="Zeng Q."/>
            <person name="Gargeya S."/>
            <person name="Fitzgerald M."/>
            <person name="Haas B."/>
            <person name="Abouelleil A."/>
            <person name="Alvarado L."/>
            <person name="Arachchi H.M."/>
            <person name="Berlin A."/>
            <person name="Chapman S.B."/>
            <person name="Goldberg J."/>
            <person name="Griggs A."/>
            <person name="Gujja S."/>
            <person name="Hansen M."/>
            <person name="Howarth C."/>
            <person name="Imamovic A."/>
            <person name="Larimer J."/>
            <person name="McCowen C."/>
            <person name="Montmayeur A."/>
            <person name="Murphy C."/>
            <person name="Neiman D."/>
            <person name="Pearson M."/>
            <person name="Priest M."/>
            <person name="Roberts A."/>
            <person name="Saif S."/>
            <person name="Shea T."/>
            <person name="Sisk P."/>
            <person name="Sykes S."/>
            <person name="Wortman J."/>
            <person name="Nusbaum C."/>
            <person name="Birren B."/>
        </authorList>
    </citation>
    <scope>NUCLEOTIDE SEQUENCE</scope>
    <source>
        <strain evidence="5">VD014</strain>
    </source>
</reference>
<dbReference type="GO" id="GO:0030632">
    <property type="term" value="P:D-alanine biosynthetic process"/>
    <property type="evidence" value="ECO:0007669"/>
    <property type="project" value="TreeGrafter"/>
</dbReference>
<evidence type="ECO:0000313" key="6">
    <source>
        <dbReference type="Proteomes" id="UP000006607"/>
    </source>
</evidence>
<organism evidence="5 6">
    <name type="scientific">Bacillus cereus (strain VD014)</name>
    <dbReference type="NCBI Taxonomy" id="1053223"/>
    <lineage>
        <taxon>Bacteria</taxon>
        <taxon>Bacillati</taxon>
        <taxon>Bacillota</taxon>
        <taxon>Bacilli</taxon>
        <taxon>Bacillales</taxon>
        <taxon>Bacillaceae</taxon>
        <taxon>Bacillus</taxon>
        <taxon>Bacillus cereus group</taxon>
    </lineage>
</organism>
<accession>A0A9W5K1G3</accession>
<dbReference type="SMART" id="SM01005">
    <property type="entry name" value="Ala_racemase_C"/>
    <property type="match status" value="1"/>
</dbReference>
<protein>
    <recommendedName>
        <fullName evidence="4">Alanine racemase C-terminal domain-containing protein</fullName>
    </recommendedName>
</protein>
<dbReference type="Gene3D" id="2.40.37.10">
    <property type="entry name" value="Lyase, Ornithine Decarboxylase, Chain A, domain 1"/>
    <property type="match status" value="1"/>
</dbReference>
<dbReference type="GO" id="GO:0009252">
    <property type="term" value="P:peptidoglycan biosynthetic process"/>
    <property type="evidence" value="ECO:0007669"/>
    <property type="project" value="TreeGrafter"/>
</dbReference>
<name>A0A9W5K1G3_BACC8</name>
<dbReference type="GO" id="GO:0030170">
    <property type="term" value="F:pyridoxal phosphate binding"/>
    <property type="evidence" value="ECO:0007669"/>
    <property type="project" value="TreeGrafter"/>
</dbReference>
<evidence type="ECO:0000259" key="4">
    <source>
        <dbReference type="SMART" id="SM01005"/>
    </source>
</evidence>
<dbReference type="GO" id="GO:0005829">
    <property type="term" value="C:cytosol"/>
    <property type="evidence" value="ECO:0007669"/>
    <property type="project" value="TreeGrafter"/>
</dbReference>
<dbReference type="Pfam" id="PF00842">
    <property type="entry name" value="Ala_racemase_C"/>
    <property type="match status" value="1"/>
</dbReference>
<dbReference type="GO" id="GO:0008784">
    <property type="term" value="F:alanine racemase activity"/>
    <property type="evidence" value="ECO:0007669"/>
    <property type="project" value="TreeGrafter"/>
</dbReference>
<sequence length="79" mass="8869">MDQAMIDITDIPNVQTGDMITILGHNHSSFQSIDAIAGLMGTINYEVVCLIRKRVPRVYPEVLEKACCKFWNTSKVLKS</sequence>
<keyword evidence="2" id="KW-0663">Pyridoxal phosphate</keyword>
<dbReference type="InterPro" id="IPR011079">
    <property type="entry name" value="Ala_racemase_C"/>
</dbReference>
<dbReference type="PANTHER" id="PTHR30511:SF0">
    <property type="entry name" value="ALANINE RACEMASE, CATABOLIC-RELATED"/>
    <property type="match status" value="1"/>
</dbReference>
<evidence type="ECO:0000256" key="1">
    <source>
        <dbReference type="ARBA" id="ARBA00001933"/>
    </source>
</evidence>
<dbReference type="SUPFAM" id="SSF50621">
    <property type="entry name" value="Alanine racemase C-terminal domain-like"/>
    <property type="match status" value="1"/>
</dbReference>
<feature type="domain" description="Alanine racemase C-terminal" evidence="4">
    <location>
        <begin position="1"/>
        <end position="60"/>
    </location>
</feature>
<evidence type="ECO:0000313" key="5">
    <source>
        <dbReference type="EMBL" id="EJR11828.1"/>
    </source>
</evidence>
<dbReference type="Proteomes" id="UP000006607">
    <property type="component" value="Unassembled WGS sequence"/>
</dbReference>
<comment type="cofactor">
    <cofactor evidence="1">
        <name>pyridoxal 5'-phosphate</name>
        <dbReference type="ChEBI" id="CHEBI:597326"/>
    </cofactor>
</comment>
<dbReference type="InterPro" id="IPR000821">
    <property type="entry name" value="Ala_racemase"/>
</dbReference>